<dbReference type="PRINTS" id="PR00690">
    <property type="entry name" value="ADHESNFAMILY"/>
</dbReference>
<dbReference type="RefSeq" id="WP_130101072.1">
    <property type="nucleotide sequence ID" value="NZ_SDWW01000004.1"/>
</dbReference>
<dbReference type="GO" id="GO:0046872">
    <property type="term" value="F:metal ion binding"/>
    <property type="evidence" value="ECO:0007669"/>
    <property type="project" value="InterPro"/>
</dbReference>
<dbReference type="InterPro" id="IPR006129">
    <property type="entry name" value="AdhesinB"/>
</dbReference>
<evidence type="ECO:0000256" key="4">
    <source>
        <dbReference type="RuleBase" id="RU003512"/>
    </source>
</evidence>
<comment type="similarity">
    <text evidence="1 4">Belongs to the bacterial solute-binding protein 9 family.</text>
</comment>
<dbReference type="EMBL" id="SDWW01000004">
    <property type="protein sequence ID" value="RYV52578.1"/>
    <property type="molecule type" value="Genomic_DNA"/>
</dbReference>
<dbReference type="PANTHER" id="PTHR42953:SF3">
    <property type="entry name" value="HIGH-AFFINITY ZINC UPTAKE SYSTEM PROTEIN ZNUA"/>
    <property type="match status" value="1"/>
</dbReference>
<dbReference type="GO" id="GO:0007155">
    <property type="term" value="P:cell adhesion"/>
    <property type="evidence" value="ECO:0007669"/>
    <property type="project" value="InterPro"/>
</dbReference>
<dbReference type="Proteomes" id="UP000293764">
    <property type="component" value="Unassembled WGS sequence"/>
</dbReference>
<dbReference type="GO" id="GO:0030001">
    <property type="term" value="P:metal ion transport"/>
    <property type="evidence" value="ECO:0007669"/>
    <property type="project" value="InterPro"/>
</dbReference>
<proteinExistence type="inferred from homology"/>
<evidence type="ECO:0000313" key="7">
    <source>
        <dbReference type="Proteomes" id="UP000293764"/>
    </source>
</evidence>
<sequence length="315" mass="32871">MNKSPSRVLPALAATALLLTGCTSAASSGDEAGTGQAAKVEVLASFYPLQYVTEQVGGDRVEVSSLTPPGAEPHDVELSPRQVRSVGETDLVVYLAGFQSAVDEAIAAREPAHVVDAADTVDLIEGHDDHAEEEGADDAGHDDAGLDPHFWLDPERLARLAAPVAAALAEADPANADSYTANAAALEADLAALDTELETGLATCERRVVVTSHDAFGYLADRYDLELVGISGLDPEAEPSPARLKEIGDVVRAEGVTTIFGEQLVNPKVAQTLASDLGITSDVLDPVESLTDETSDYRGVMEKNLTALRAALACT</sequence>
<name>A0A4Q5N306_9MICO</name>
<dbReference type="Pfam" id="PF01297">
    <property type="entry name" value="ZnuA"/>
    <property type="match status" value="1"/>
</dbReference>
<evidence type="ECO:0000256" key="3">
    <source>
        <dbReference type="ARBA" id="ARBA00022729"/>
    </source>
</evidence>
<dbReference type="OrthoDB" id="9810636at2"/>
<dbReference type="InterPro" id="IPR050492">
    <property type="entry name" value="Bact_metal-bind_prot9"/>
</dbReference>
<organism evidence="6 7">
    <name type="scientific">Pengzhenrongella frigida</name>
    <dbReference type="NCBI Taxonomy" id="1259133"/>
    <lineage>
        <taxon>Bacteria</taxon>
        <taxon>Bacillati</taxon>
        <taxon>Actinomycetota</taxon>
        <taxon>Actinomycetes</taxon>
        <taxon>Micrococcales</taxon>
        <taxon>Pengzhenrongella</taxon>
    </lineage>
</organism>
<evidence type="ECO:0000256" key="2">
    <source>
        <dbReference type="ARBA" id="ARBA00022448"/>
    </source>
</evidence>
<dbReference type="InterPro" id="IPR006127">
    <property type="entry name" value="ZnuA-like"/>
</dbReference>
<keyword evidence="3 5" id="KW-0732">Signal</keyword>
<evidence type="ECO:0000256" key="1">
    <source>
        <dbReference type="ARBA" id="ARBA00011028"/>
    </source>
</evidence>
<evidence type="ECO:0000313" key="6">
    <source>
        <dbReference type="EMBL" id="RYV52578.1"/>
    </source>
</evidence>
<reference evidence="6 7" key="1">
    <citation type="submission" date="2019-01" db="EMBL/GenBank/DDBJ databases">
        <title>Novel species of Cellulomonas.</title>
        <authorList>
            <person name="Liu Q."/>
            <person name="Xin Y.-H."/>
        </authorList>
    </citation>
    <scope>NUCLEOTIDE SEQUENCE [LARGE SCALE GENOMIC DNA]</scope>
    <source>
        <strain evidence="6 7">HLT2-17</strain>
    </source>
</reference>
<keyword evidence="2 4" id="KW-0813">Transport</keyword>
<dbReference type="InterPro" id="IPR006128">
    <property type="entry name" value="Lipoprotein_PsaA-like"/>
</dbReference>
<keyword evidence="7" id="KW-1185">Reference proteome</keyword>
<dbReference type="Gene3D" id="3.40.50.1980">
    <property type="entry name" value="Nitrogenase molybdenum iron protein domain"/>
    <property type="match status" value="2"/>
</dbReference>
<feature type="chain" id="PRO_5020231835" evidence="5">
    <location>
        <begin position="26"/>
        <end position="315"/>
    </location>
</feature>
<gene>
    <name evidence="6" type="ORF">EUA98_02425</name>
</gene>
<comment type="caution">
    <text evidence="6">The sequence shown here is derived from an EMBL/GenBank/DDBJ whole genome shotgun (WGS) entry which is preliminary data.</text>
</comment>
<dbReference type="SUPFAM" id="SSF53807">
    <property type="entry name" value="Helical backbone' metal receptor"/>
    <property type="match status" value="1"/>
</dbReference>
<dbReference type="PANTHER" id="PTHR42953">
    <property type="entry name" value="HIGH-AFFINITY ZINC UPTAKE SYSTEM PROTEIN ZNUA-RELATED"/>
    <property type="match status" value="1"/>
</dbReference>
<feature type="signal peptide" evidence="5">
    <location>
        <begin position="1"/>
        <end position="25"/>
    </location>
</feature>
<dbReference type="PROSITE" id="PS51257">
    <property type="entry name" value="PROKAR_LIPOPROTEIN"/>
    <property type="match status" value="1"/>
</dbReference>
<protein>
    <submittedName>
        <fullName evidence="6">Zinc ABC transporter substrate-binding protein</fullName>
    </submittedName>
</protein>
<evidence type="ECO:0000256" key="5">
    <source>
        <dbReference type="SAM" id="SignalP"/>
    </source>
</evidence>
<accession>A0A4Q5N306</accession>
<dbReference type="AlphaFoldDB" id="A0A4Q5N306"/>
<dbReference type="PRINTS" id="PR00691">
    <property type="entry name" value="ADHESINB"/>
</dbReference>